<sequence>MVQNYLLKLYEFLTKLGYLNILFLVVLVQIKIKNLSTKRKRIKYEIIHIVKCIWAPAGCEFSSLFLA</sequence>
<keyword evidence="1" id="KW-0472">Membrane</keyword>
<proteinExistence type="predicted"/>
<dbReference type="AlphaFoldDB" id="A0A3M7T4I7"/>
<dbReference type="Proteomes" id="UP000276133">
    <property type="component" value="Unassembled WGS sequence"/>
</dbReference>
<keyword evidence="3" id="KW-1185">Reference proteome</keyword>
<keyword evidence="1" id="KW-0812">Transmembrane</keyword>
<keyword evidence="1" id="KW-1133">Transmembrane helix</keyword>
<accession>A0A3M7T4I7</accession>
<organism evidence="2 3">
    <name type="scientific">Brachionus plicatilis</name>
    <name type="common">Marine rotifer</name>
    <name type="synonym">Brachionus muelleri</name>
    <dbReference type="NCBI Taxonomy" id="10195"/>
    <lineage>
        <taxon>Eukaryota</taxon>
        <taxon>Metazoa</taxon>
        <taxon>Spiralia</taxon>
        <taxon>Gnathifera</taxon>
        <taxon>Rotifera</taxon>
        <taxon>Eurotatoria</taxon>
        <taxon>Monogononta</taxon>
        <taxon>Pseudotrocha</taxon>
        <taxon>Ploima</taxon>
        <taxon>Brachionidae</taxon>
        <taxon>Brachionus</taxon>
    </lineage>
</organism>
<evidence type="ECO:0000256" key="1">
    <source>
        <dbReference type="SAM" id="Phobius"/>
    </source>
</evidence>
<name>A0A3M7T4I7_BRAPC</name>
<gene>
    <name evidence="2" type="ORF">BpHYR1_007828</name>
</gene>
<comment type="caution">
    <text evidence="2">The sequence shown here is derived from an EMBL/GenBank/DDBJ whole genome shotgun (WGS) entry which is preliminary data.</text>
</comment>
<evidence type="ECO:0000313" key="2">
    <source>
        <dbReference type="EMBL" id="RNA42956.1"/>
    </source>
</evidence>
<protein>
    <submittedName>
        <fullName evidence="2">Uncharacterized protein</fullName>
    </submittedName>
</protein>
<dbReference type="EMBL" id="REGN01000294">
    <property type="protein sequence ID" value="RNA42956.1"/>
    <property type="molecule type" value="Genomic_DNA"/>
</dbReference>
<reference evidence="2 3" key="1">
    <citation type="journal article" date="2018" name="Sci. Rep.">
        <title>Genomic signatures of local adaptation to the degree of environmental predictability in rotifers.</title>
        <authorList>
            <person name="Franch-Gras L."/>
            <person name="Hahn C."/>
            <person name="Garcia-Roger E.M."/>
            <person name="Carmona M.J."/>
            <person name="Serra M."/>
            <person name="Gomez A."/>
        </authorList>
    </citation>
    <scope>NUCLEOTIDE SEQUENCE [LARGE SCALE GENOMIC DNA]</scope>
    <source>
        <strain evidence="2">HYR1</strain>
    </source>
</reference>
<evidence type="ECO:0000313" key="3">
    <source>
        <dbReference type="Proteomes" id="UP000276133"/>
    </source>
</evidence>
<feature type="transmembrane region" description="Helical" evidence="1">
    <location>
        <begin position="12"/>
        <end position="32"/>
    </location>
</feature>